<dbReference type="Pfam" id="PF07891">
    <property type="entry name" value="DUF1666"/>
    <property type="match status" value="1"/>
</dbReference>
<evidence type="ECO:0000313" key="2">
    <source>
        <dbReference type="EMBL" id="WOG93303.1"/>
    </source>
</evidence>
<keyword evidence="1" id="KW-0472">Membrane</keyword>
<accession>A0AAF0WRT3</accession>
<proteinExistence type="predicted"/>
<keyword evidence="1" id="KW-1133">Transmembrane helix</keyword>
<evidence type="ECO:0008006" key="4">
    <source>
        <dbReference type="Google" id="ProtNLM"/>
    </source>
</evidence>
<evidence type="ECO:0000313" key="3">
    <source>
        <dbReference type="Proteomes" id="UP000077755"/>
    </source>
</evidence>
<dbReference type="InterPro" id="IPR012870">
    <property type="entry name" value="DUF1666"/>
</dbReference>
<name>A0AAF0WRT3_DAUCS</name>
<reference evidence="2" key="2">
    <citation type="submission" date="2022-03" db="EMBL/GenBank/DDBJ databases">
        <title>Draft title - Genomic analysis of global carrot germplasm unveils the trajectory of domestication and the origin of high carotenoid orange carrot.</title>
        <authorList>
            <person name="Iorizzo M."/>
            <person name="Ellison S."/>
            <person name="Senalik D."/>
            <person name="Macko-Podgorni A."/>
            <person name="Grzebelus D."/>
            <person name="Bostan H."/>
            <person name="Rolling W."/>
            <person name="Curaba J."/>
            <person name="Simon P."/>
        </authorList>
    </citation>
    <scope>NUCLEOTIDE SEQUENCE</scope>
    <source>
        <tissue evidence="2">Leaf</tissue>
    </source>
</reference>
<sequence length="543" mass="63294">MALLGSCWFIVENILLPNGSLRWFCLSFYIHPFFLFFCRIYLFIRWLHVSILCIIVFTHRIARFFLSLVFTRLFRNGIILISSLNRYASSTATDTDDVLASEEVGYEFPEISHSQIKVFRCDRSESHVDEHQKTVFEVLDDYKVSSVSVSDHVLEEEPNYEEDPILVSSSSCTSISNDNITTSASWMDSDVEFPLLCASNSPVTKQELVISQQQAEEEVDLFYENYADKMRWFDVLSHDRTCGISAILNQQHVAHGSSIDDSFVPINFSEFENNDPYNDDNAVKQRLLRSLEDDLEMVYVAQTCLSWEALHHQYRKVKALSASSTSGFFRNNIAERFQKFQILIERFLENERGGKGKRYRTYVQRRSSIKSLLQVPSVTGYVEEKDEIMGEVMEARIVLKAIENSIVAFSLFVKTEELDPQKPWWRIRSVKLSFQPLEDPRDFNLLCDITNSIQKRKAWIKELEGMKSWYKLRGRRMVKECDDQKKEIMFMTIEMKLVTRVLKMSTVSTSQLKWCKQKLDNIDFMHRKLVRTSLLSCPLFPSS</sequence>
<keyword evidence="1" id="KW-0812">Transmembrane</keyword>
<dbReference type="EMBL" id="CP093345">
    <property type="protein sequence ID" value="WOG93303.1"/>
    <property type="molecule type" value="Genomic_DNA"/>
</dbReference>
<dbReference type="PANTHER" id="PTHR46741:SF7">
    <property type="entry name" value="TRANSMEMBRANE PROTEIN"/>
    <property type="match status" value="1"/>
</dbReference>
<gene>
    <name evidence="2" type="ORF">DCAR_0312584</name>
</gene>
<evidence type="ECO:0000256" key="1">
    <source>
        <dbReference type="SAM" id="Phobius"/>
    </source>
</evidence>
<dbReference type="Proteomes" id="UP000077755">
    <property type="component" value="Chromosome 3"/>
</dbReference>
<reference evidence="2" key="1">
    <citation type="journal article" date="2016" name="Nat. Genet.">
        <title>A high-quality carrot genome assembly provides new insights into carotenoid accumulation and asterid genome evolution.</title>
        <authorList>
            <person name="Iorizzo M."/>
            <person name="Ellison S."/>
            <person name="Senalik D."/>
            <person name="Zeng P."/>
            <person name="Satapoomin P."/>
            <person name="Huang J."/>
            <person name="Bowman M."/>
            <person name="Iovene M."/>
            <person name="Sanseverino W."/>
            <person name="Cavagnaro P."/>
            <person name="Yildiz M."/>
            <person name="Macko-Podgorni A."/>
            <person name="Moranska E."/>
            <person name="Grzebelus E."/>
            <person name="Grzebelus D."/>
            <person name="Ashrafi H."/>
            <person name="Zheng Z."/>
            <person name="Cheng S."/>
            <person name="Spooner D."/>
            <person name="Van Deynze A."/>
            <person name="Simon P."/>
        </authorList>
    </citation>
    <scope>NUCLEOTIDE SEQUENCE</scope>
    <source>
        <tissue evidence="2">Leaf</tissue>
    </source>
</reference>
<keyword evidence="3" id="KW-1185">Reference proteome</keyword>
<feature type="transmembrane region" description="Helical" evidence="1">
    <location>
        <begin position="20"/>
        <end position="42"/>
    </location>
</feature>
<dbReference type="KEGG" id="dcr:108211928"/>
<feature type="transmembrane region" description="Helical" evidence="1">
    <location>
        <begin position="49"/>
        <end position="70"/>
    </location>
</feature>
<protein>
    <recommendedName>
        <fullName evidence="4">Ribosomal protein L34Ae</fullName>
    </recommendedName>
</protein>
<dbReference type="AlphaFoldDB" id="A0AAF0WRT3"/>
<organism evidence="2 3">
    <name type="scientific">Daucus carota subsp. sativus</name>
    <name type="common">Carrot</name>
    <dbReference type="NCBI Taxonomy" id="79200"/>
    <lineage>
        <taxon>Eukaryota</taxon>
        <taxon>Viridiplantae</taxon>
        <taxon>Streptophyta</taxon>
        <taxon>Embryophyta</taxon>
        <taxon>Tracheophyta</taxon>
        <taxon>Spermatophyta</taxon>
        <taxon>Magnoliopsida</taxon>
        <taxon>eudicotyledons</taxon>
        <taxon>Gunneridae</taxon>
        <taxon>Pentapetalae</taxon>
        <taxon>asterids</taxon>
        <taxon>campanulids</taxon>
        <taxon>Apiales</taxon>
        <taxon>Apiaceae</taxon>
        <taxon>Apioideae</taxon>
        <taxon>Scandiceae</taxon>
        <taxon>Daucinae</taxon>
        <taxon>Daucus</taxon>
        <taxon>Daucus sect. Daucus</taxon>
    </lineage>
</organism>
<dbReference type="PANTHER" id="PTHR46741">
    <property type="entry name" value="OS09G0413600 PROTEIN"/>
    <property type="match status" value="1"/>
</dbReference>